<dbReference type="InterPro" id="IPR029401">
    <property type="entry name" value="Nudix_N"/>
</dbReference>
<dbReference type="GeneID" id="300986614"/>
<dbReference type="KEGG" id="hmp:K6T50_00725"/>
<feature type="domain" description="Nudix hydrolase N-terminal" evidence="1">
    <location>
        <begin position="2"/>
        <end position="30"/>
    </location>
</feature>
<evidence type="ECO:0000313" key="2">
    <source>
        <dbReference type="EMBL" id="QZP37737.1"/>
    </source>
</evidence>
<dbReference type="Proteomes" id="UP000826254">
    <property type="component" value="Chromosome"/>
</dbReference>
<keyword evidence="3" id="KW-1185">Reference proteome</keyword>
<dbReference type="Pfam" id="PF14803">
    <property type="entry name" value="Zn_ribbon_Nudix"/>
    <property type="match status" value="1"/>
</dbReference>
<dbReference type="RefSeq" id="WP_222607545.1">
    <property type="nucleotide sequence ID" value="NZ_CP081958.1"/>
</dbReference>
<name>A0A8T8WCZ9_9EURY</name>
<dbReference type="Gene3D" id="2.20.70.10">
    <property type="match status" value="1"/>
</dbReference>
<gene>
    <name evidence="2" type="ORF">K6T50_00725</name>
</gene>
<protein>
    <submittedName>
        <fullName evidence="2">Zinc ribbon domain-containing protein</fullName>
    </submittedName>
</protein>
<accession>A0A8T8WCZ9</accession>
<dbReference type="EMBL" id="CP081958">
    <property type="protein sequence ID" value="QZP37737.1"/>
    <property type="molecule type" value="Genomic_DNA"/>
</dbReference>
<sequence length="35" mass="3770">MRFCPICGAQLQVRTPYGSGIARRVCPECDGGDGR</sequence>
<dbReference type="AlphaFoldDB" id="A0A8T8WCZ9"/>
<evidence type="ECO:0000313" key="3">
    <source>
        <dbReference type="Proteomes" id="UP000826254"/>
    </source>
</evidence>
<evidence type="ECO:0000259" key="1">
    <source>
        <dbReference type="Pfam" id="PF14803"/>
    </source>
</evidence>
<organism evidence="2 3">
    <name type="scientific">Halobaculum magnesiiphilum</name>
    <dbReference type="NCBI Taxonomy" id="1017351"/>
    <lineage>
        <taxon>Archaea</taxon>
        <taxon>Methanobacteriati</taxon>
        <taxon>Methanobacteriota</taxon>
        <taxon>Stenosarchaea group</taxon>
        <taxon>Halobacteria</taxon>
        <taxon>Halobacteriales</taxon>
        <taxon>Haloferacaceae</taxon>
        <taxon>Halobaculum</taxon>
    </lineage>
</organism>
<proteinExistence type="predicted"/>
<reference evidence="2 3" key="1">
    <citation type="journal article" date="2021" name="Int. J. Syst. Evol. Microbiol.">
        <title>Halobaculum halophilum sp. nov. and Halobaculum salinum sp. nov., isolated from salt lake and saline soil.</title>
        <authorList>
            <person name="Cui H.L."/>
            <person name="Shi X.W."/>
            <person name="Yin X.M."/>
            <person name="Yang X.Y."/>
            <person name="Hou J."/>
            <person name="Zhu L."/>
        </authorList>
    </citation>
    <scope>NUCLEOTIDE SEQUENCE [LARGE SCALE GENOMIC DNA]</scope>
    <source>
        <strain evidence="2 3">NBRC 109044</strain>
    </source>
</reference>